<name>A0A8J3ESH0_9ACTN</name>
<reference evidence="6" key="2">
    <citation type="submission" date="2020-09" db="EMBL/GenBank/DDBJ databases">
        <authorList>
            <person name="Sun Q."/>
            <person name="Zhou Y."/>
        </authorList>
    </citation>
    <scope>NUCLEOTIDE SEQUENCE</scope>
    <source>
        <strain evidence="6">CGMCC 1.14988</strain>
    </source>
</reference>
<dbReference type="Pfam" id="PF00440">
    <property type="entry name" value="TetR_N"/>
    <property type="match status" value="1"/>
</dbReference>
<comment type="caution">
    <text evidence="6">The sequence shown here is derived from an EMBL/GenBank/DDBJ whole genome shotgun (WGS) entry which is preliminary data.</text>
</comment>
<dbReference type="AlphaFoldDB" id="A0A8J3ESH0"/>
<dbReference type="SUPFAM" id="SSF48498">
    <property type="entry name" value="Tetracyclin repressor-like, C-terminal domain"/>
    <property type="match status" value="1"/>
</dbReference>
<keyword evidence="1" id="KW-0805">Transcription regulation</keyword>
<dbReference type="InterPro" id="IPR009057">
    <property type="entry name" value="Homeodomain-like_sf"/>
</dbReference>
<keyword evidence="2 4" id="KW-0238">DNA-binding</keyword>
<keyword evidence="7" id="KW-1185">Reference proteome</keyword>
<dbReference type="Gene3D" id="1.10.357.10">
    <property type="entry name" value="Tetracycline Repressor, domain 2"/>
    <property type="match status" value="1"/>
</dbReference>
<dbReference type="InterPro" id="IPR001647">
    <property type="entry name" value="HTH_TetR"/>
</dbReference>
<dbReference type="OrthoDB" id="5242433at2"/>
<evidence type="ECO:0000256" key="3">
    <source>
        <dbReference type="ARBA" id="ARBA00023163"/>
    </source>
</evidence>
<sequence>MTVQRTRRSVHERREELVDATLAILATEGLSAATTRRITDEADMALGAFHYAFRSKDELLRAVIERMANQIDAALRAAVAADGANLTSALEAIVQAYWDYVEGTPHVQLAQFELTIHALRDPELKPLAAWHYERLAATVSSVIESVPGAPDDAEREALARYLLATMDGLILHHCVQDDLDSARRRLQRHLATLHAAPWAASPRPV</sequence>
<dbReference type="InterPro" id="IPR041583">
    <property type="entry name" value="TetR_C_31"/>
</dbReference>
<protein>
    <submittedName>
        <fullName evidence="6">TetR family transcriptional regulator</fullName>
    </submittedName>
</protein>
<evidence type="ECO:0000313" key="6">
    <source>
        <dbReference type="EMBL" id="GGI03297.1"/>
    </source>
</evidence>
<evidence type="ECO:0000259" key="5">
    <source>
        <dbReference type="PROSITE" id="PS50977"/>
    </source>
</evidence>
<dbReference type="PROSITE" id="PS50977">
    <property type="entry name" value="HTH_TETR_2"/>
    <property type="match status" value="1"/>
</dbReference>
<dbReference type="InterPro" id="IPR036271">
    <property type="entry name" value="Tet_transcr_reg_TetR-rel_C_sf"/>
</dbReference>
<organism evidence="6 7">
    <name type="scientific">Egicoccus halophilus</name>
    <dbReference type="NCBI Taxonomy" id="1670830"/>
    <lineage>
        <taxon>Bacteria</taxon>
        <taxon>Bacillati</taxon>
        <taxon>Actinomycetota</taxon>
        <taxon>Nitriliruptoria</taxon>
        <taxon>Egicoccales</taxon>
        <taxon>Egicoccaceae</taxon>
        <taxon>Egicoccus</taxon>
    </lineage>
</organism>
<feature type="DNA-binding region" description="H-T-H motif" evidence="4">
    <location>
        <begin position="34"/>
        <end position="53"/>
    </location>
</feature>
<dbReference type="GO" id="GO:0003677">
    <property type="term" value="F:DNA binding"/>
    <property type="evidence" value="ECO:0007669"/>
    <property type="project" value="UniProtKB-UniRule"/>
</dbReference>
<evidence type="ECO:0000256" key="2">
    <source>
        <dbReference type="ARBA" id="ARBA00023125"/>
    </source>
</evidence>
<reference evidence="6" key="1">
    <citation type="journal article" date="2014" name="Int. J. Syst. Evol. Microbiol.">
        <title>Complete genome sequence of Corynebacterium casei LMG S-19264T (=DSM 44701T), isolated from a smear-ripened cheese.</title>
        <authorList>
            <consortium name="US DOE Joint Genome Institute (JGI-PGF)"/>
            <person name="Walter F."/>
            <person name="Albersmeier A."/>
            <person name="Kalinowski J."/>
            <person name="Ruckert C."/>
        </authorList>
    </citation>
    <scope>NUCLEOTIDE SEQUENCE</scope>
    <source>
        <strain evidence="6">CGMCC 1.14988</strain>
    </source>
</reference>
<dbReference type="SUPFAM" id="SSF46689">
    <property type="entry name" value="Homeodomain-like"/>
    <property type="match status" value="1"/>
</dbReference>
<feature type="domain" description="HTH tetR-type" evidence="5">
    <location>
        <begin position="11"/>
        <end position="71"/>
    </location>
</feature>
<proteinExistence type="predicted"/>
<dbReference type="Proteomes" id="UP000650511">
    <property type="component" value="Unassembled WGS sequence"/>
</dbReference>
<evidence type="ECO:0000256" key="4">
    <source>
        <dbReference type="PROSITE-ProRule" id="PRU00335"/>
    </source>
</evidence>
<dbReference type="Pfam" id="PF17940">
    <property type="entry name" value="TetR_C_31"/>
    <property type="match status" value="1"/>
</dbReference>
<accession>A0A8J3ESH0</accession>
<gene>
    <name evidence="6" type="ORF">GCM10011354_03330</name>
</gene>
<dbReference type="PANTHER" id="PTHR47506:SF1">
    <property type="entry name" value="HTH-TYPE TRANSCRIPTIONAL REGULATOR YJDC"/>
    <property type="match status" value="1"/>
</dbReference>
<dbReference type="PANTHER" id="PTHR47506">
    <property type="entry name" value="TRANSCRIPTIONAL REGULATORY PROTEIN"/>
    <property type="match status" value="1"/>
</dbReference>
<evidence type="ECO:0000256" key="1">
    <source>
        <dbReference type="ARBA" id="ARBA00023015"/>
    </source>
</evidence>
<evidence type="ECO:0000313" key="7">
    <source>
        <dbReference type="Proteomes" id="UP000650511"/>
    </source>
</evidence>
<keyword evidence="3" id="KW-0804">Transcription</keyword>
<dbReference type="EMBL" id="BMHA01000001">
    <property type="protein sequence ID" value="GGI03297.1"/>
    <property type="molecule type" value="Genomic_DNA"/>
</dbReference>